<evidence type="ECO:0000259" key="2">
    <source>
        <dbReference type="SMART" id="SM00903"/>
    </source>
</evidence>
<name>A0A428WWA7_AMYBA</name>
<comment type="caution">
    <text evidence="3">The sequence shown here is derived from an EMBL/GenBank/DDBJ whole genome shotgun (WGS) entry which is preliminary data.</text>
</comment>
<dbReference type="SUPFAM" id="SSF50475">
    <property type="entry name" value="FMN-binding split barrel"/>
    <property type="match status" value="1"/>
</dbReference>
<dbReference type="OrthoDB" id="9792858at2"/>
<protein>
    <submittedName>
        <fullName evidence="3">Flavin reductase</fullName>
    </submittedName>
</protein>
<evidence type="ECO:0000313" key="3">
    <source>
        <dbReference type="EMBL" id="RSM47356.1"/>
    </source>
</evidence>
<gene>
    <name evidence="3" type="ORF">DMA12_09020</name>
</gene>
<proteinExistence type="predicted"/>
<accession>A0A428WWA7</accession>
<dbReference type="GO" id="GO:0042602">
    <property type="term" value="F:riboflavin reductase (NADPH) activity"/>
    <property type="evidence" value="ECO:0007669"/>
    <property type="project" value="TreeGrafter"/>
</dbReference>
<dbReference type="Proteomes" id="UP000286716">
    <property type="component" value="Unassembled WGS sequence"/>
</dbReference>
<dbReference type="AlphaFoldDB" id="A0A428WWA7"/>
<dbReference type="InterPro" id="IPR050268">
    <property type="entry name" value="NADH-dep_flavin_reductase"/>
</dbReference>
<organism evidence="3 4">
    <name type="scientific">Amycolatopsis balhimycina DSM 5908</name>
    <dbReference type="NCBI Taxonomy" id="1081091"/>
    <lineage>
        <taxon>Bacteria</taxon>
        <taxon>Bacillati</taxon>
        <taxon>Actinomycetota</taxon>
        <taxon>Actinomycetes</taxon>
        <taxon>Pseudonocardiales</taxon>
        <taxon>Pseudonocardiaceae</taxon>
        <taxon>Amycolatopsis</taxon>
    </lineage>
</organism>
<dbReference type="Pfam" id="PF01613">
    <property type="entry name" value="Flavin_Reduct"/>
    <property type="match status" value="1"/>
</dbReference>
<evidence type="ECO:0000313" key="4">
    <source>
        <dbReference type="Proteomes" id="UP000286716"/>
    </source>
</evidence>
<dbReference type="PANTHER" id="PTHR30466:SF1">
    <property type="entry name" value="FMN REDUCTASE (NADH) RUTF"/>
    <property type="match status" value="1"/>
</dbReference>
<feature type="domain" description="Flavin reductase like" evidence="2">
    <location>
        <begin position="61"/>
        <end position="204"/>
    </location>
</feature>
<dbReference type="PANTHER" id="PTHR30466">
    <property type="entry name" value="FLAVIN REDUCTASE"/>
    <property type="match status" value="1"/>
</dbReference>
<reference evidence="3 4" key="1">
    <citation type="submission" date="2018-05" db="EMBL/GenBank/DDBJ databases">
        <title>Evolution of GPA BGCs.</title>
        <authorList>
            <person name="Waglechner N."/>
            <person name="Wright G.D."/>
        </authorList>
    </citation>
    <scope>NUCLEOTIDE SEQUENCE [LARGE SCALE GENOMIC DNA]</scope>
    <source>
        <strain evidence="3 4">DSM 5908</strain>
    </source>
</reference>
<dbReference type="InterPro" id="IPR002563">
    <property type="entry name" value="Flavin_Rdtase-like_dom"/>
</dbReference>
<keyword evidence="4" id="KW-1185">Reference proteome</keyword>
<dbReference type="InterPro" id="IPR012349">
    <property type="entry name" value="Split_barrel_FMN-bd"/>
</dbReference>
<evidence type="ECO:0000256" key="1">
    <source>
        <dbReference type="ARBA" id="ARBA00023002"/>
    </source>
</evidence>
<dbReference type="SMART" id="SM00903">
    <property type="entry name" value="Flavin_Reduct"/>
    <property type="match status" value="1"/>
</dbReference>
<keyword evidence="1" id="KW-0560">Oxidoreductase</keyword>
<dbReference type="EMBL" id="QHHU01000010">
    <property type="protein sequence ID" value="RSM47356.1"/>
    <property type="molecule type" value="Genomic_DNA"/>
</dbReference>
<dbReference type="Gene3D" id="2.30.110.10">
    <property type="entry name" value="Electron Transport, Fmn-binding Protein, Chain A"/>
    <property type="match status" value="1"/>
</dbReference>
<dbReference type="GO" id="GO:0010181">
    <property type="term" value="F:FMN binding"/>
    <property type="evidence" value="ECO:0007669"/>
    <property type="project" value="InterPro"/>
</dbReference>
<sequence>MTTTPPEGKSMGTAHVTQPPLRTACLPAESQAAQGNPVGEASAQGPPDPGLVPTEGFCRAIAKLPTGVTVLTTVTDDAPVGCTANAVMSLSADTPSVLVSLGSHSRTLAAILDAGRFAVNTLSWSQRALTRKFATGTPAERFAGVPWRAERRTPVLSAAGMALVCEVGDTATLLDHTVVVGKVVWLRDTNAAPTVLYGREQYPLGA</sequence>